<reference evidence="1" key="1">
    <citation type="submission" date="2018-01" db="EMBL/GenBank/DDBJ databases">
        <title>An insight into the sialome of Amazonian anophelines.</title>
        <authorList>
            <person name="Ribeiro J.M."/>
            <person name="Scarpassa V."/>
            <person name="Calvo E."/>
        </authorList>
    </citation>
    <scope>NUCLEOTIDE SEQUENCE</scope>
    <source>
        <tissue evidence="1">Salivary glands</tissue>
    </source>
</reference>
<sequence length="74" mass="8408">MSFTQSILCVLSLCAPTVRFAVIYTRHSFIQLVHTAGALLWALVFYGRFYYVLLFDSLSCSICVFCSLYCSIHP</sequence>
<proteinExistence type="predicted"/>
<accession>A0A2M3ZUJ0</accession>
<dbReference type="AlphaFoldDB" id="A0A2M3ZUJ0"/>
<evidence type="ECO:0000313" key="1">
    <source>
        <dbReference type="EMBL" id="MBW32181.1"/>
    </source>
</evidence>
<name>A0A2M3ZUJ0_9DIPT</name>
<organism evidence="1">
    <name type="scientific">Anopheles braziliensis</name>
    <dbReference type="NCBI Taxonomy" id="58242"/>
    <lineage>
        <taxon>Eukaryota</taxon>
        <taxon>Metazoa</taxon>
        <taxon>Ecdysozoa</taxon>
        <taxon>Arthropoda</taxon>
        <taxon>Hexapoda</taxon>
        <taxon>Insecta</taxon>
        <taxon>Pterygota</taxon>
        <taxon>Neoptera</taxon>
        <taxon>Endopterygota</taxon>
        <taxon>Diptera</taxon>
        <taxon>Nematocera</taxon>
        <taxon>Culicoidea</taxon>
        <taxon>Culicidae</taxon>
        <taxon>Anophelinae</taxon>
        <taxon>Anopheles</taxon>
    </lineage>
</organism>
<dbReference type="EMBL" id="GGFM01011430">
    <property type="protein sequence ID" value="MBW32181.1"/>
    <property type="molecule type" value="Transcribed_RNA"/>
</dbReference>
<protein>
    <submittedName>
        <fullName evidence="1">Putative secreted peptide</fullName>
    </submittedName>
</protein>